<evidence type="ECO:0000313" key="15">
    <source>
        <dbReference type="EMBL" id="ROH94757.1"/>
    </source>
</evidence>
<protein>
    <submittedName>
        <fullName evidence="15">TonB-dependent receptor</fullName>
    </submittedName>
</protein>
<dbReference type="SUPFAM" id="SSF56935">
    <property type="entry name" value="Porins"/>
    <property type="match status" value="1"/>
</dbReference>
<evidence type="ECO:0000313" key="16">
    <source>
        <dbReference type="Proteomes" id="UP000281899"/>
    </source>
</evidence>
<feature type="domain" description="TonB-dependent receptor plug" evidence="14">
    <location>
        <begin position="149"/>
        <end position="227"/>
    </location>
</feature>
<keyword evidence="8 15" id="KW-0675">Receptor</keyword>
<evidence type="ECO:0000259" key="14">
    <source>
        <dbReference type="Pfam" id="PF07715"/>
    </source>
</evidence>
<dbReference type="InterPro" id="IPR008969">
    <property type="entry name" value="CarboxyPept-like_regulatory"/>
</dbReference>
<evidence type="ECO:0000256" key="2">
    <source>
        <dbReference type="ARBA" id="ARBA00022448"/>
    </source>
</evidence>
<dbReference type="InterPro" id="IPR039426">
    <property type="entry name" value="TonB-dep_rcpt-like"/>
</dbReference>
<accession>A0ABX9XBL1</accession>
<dbReference type="PANTHER" id="PTHR30069">
    <property type="entry name" value="TONB-DEPENDENT OUTER MEMBRANE RECEPTOR"/>
    <property type="match status" value="1"/>
</dbReference>
<reference evidence="15 16" key="1">
    <citation type="submission" date="2018-11" db="EMBL/GenBank/DDBJ databases">
        <title>Proposal to divide the Flavobacteriaceae and reorganize its genera based on Amino Acid Identity values calculated from whole genome sequences.</title>
        <authorList>
            <person name="Nicholson A.C."/>
            <person name="Gulvik C.A."/>
            <person name="Whitney A.M."/>
            <person name="Humrighouse B.W."/>
            <person name="Bell M."/>
            <person name="Holmes B."/>
            <person name="Steigerwalt A."/>
            <person name="Villarma A."/>
            <person name="Sheth M."/>
            <person name="Batra D."/>
            <person name="Pryor J."/>
            <person name="Bernardet J.-F."/>
            <person name="Hugo C."/>
            <person name="Kampfer P."/>
            <person name="Newman J."/>
            <person name="Mcquiston J.R."/>
        </authorList>
    </citation>
    <scope>NUCLEOTIDE SEQUENCE [LARGE SCALE GENOMIC DNA]</scope>
    <source>
        <strain evidence="15 16">G0235</strain>
    </source>
</reference>
<keyword evidence="9 10" id="KW-0998">Cell outer membrane</keyword>
<feature type="domain" description="TonB-dependent receptor-like beta-barrel" evidence="13">
    <location>
        <begin position="294"/>
        <end position="735"/>
    </location>
</feature>
<dbReference type="GeneID" id="301711536"/>
<keyword evidence="5 12" id="KW-0732">Signal</keyword>
<dbReference type="InterPro" id="IPR000531">
    <property type="entry name" value="Beta-barrel_TonB"/>
</dbReference>
<evidence type="ECO:0000256" key="1">
    <source>
        <dbReference type="ARBA" id="ARBA00004571"/>
    </source>
</evidence>
<dbReference type="Pfam" id="PF00593">
    <property type="entry name" value="TonB_dep_Rec_b-barrel"/>
    <property type="match status" value="1"/>
</dbReference>
<proteinExistence type="inferred from homology"/>
<dbReference type="Pfam" id="PF07715">
    <property type="entry name" value="Plug"/>
    <property type="match status" value="1"/>
</dbReference>
<sequence>MQTSFLKITAATAALCFSTLAIAQQTYSVSGTVKDKKNGELLIGVSVKVSEDPTINVVANEYGFYSLSLPEGNYTLIISYPGYQDFEQQIKVDQNIKVDLPLLPAETAAKAIDEVVITGIKKDKNLTSAQMGAETLSIKNIEKLPVLFGEKDVMKTIQLLPGIKSNGEGSSGFSVRGGATDQNLILLDEAPVYNASHLLGFFSTFNSDALKDASIIKGNSPAQYGGRLSSVLDVKMKDGNNKDYNINGGIGLISSRLSVEGPIQKEKSSFIVSGRRTYADLFLKTNKDYKDNKLYFYDLNLKANYQINENNRIYLSGYFGRDVLGLGDTFNTDWGNTTATLRWNSIISSKLFSNTSFIYSNYDYKISLKNDDTVFDLNSKIRDWNLKQDFTWFAGNKHSVRFGLQSIYHTLTPSSASGTTVSSFARNPRYSWENAVYINDDYKATEKLTINYGARLSMFSILGGDTFNTYENGVLTDSKFLEKGKFGKTYVNIEPRISANYRINEFSSVKGGYSRNTQNLHLLSNSNSGNPTDQWIGSSYTVKPEIADQISLGYSRNFNNNNYELNAEIYYKDMKNQIDFKNGAQIGFDTGADVESELLFGKGRAYGLELIAKKKSGKLTGWISYTLSKTERKINGINNNEWYNARMDKTHDLSIVATYQLNPKWSFSGLFVYSTGNAVTFPTGKYELNGQTIFQYSNRNADRMPAYHRMDLSATYEPSSNKRFRGSWTFGIYNLYGRENAYTINFEDNPDRPGTTRAMQTSLFRWVPNITYNFKF</sequence>
<evidence type="ECO:0000256" key="3">
    <source>
        <dbReference type="ARBA" id="ARBA00022452"/>
    </source>
</evidence>
<dbReference type="RefSeq" id="WP_062670509.1">
    <property type="nucleotide sequence ID" value="NZ_CP158807.1"/>
</dbReference>
<name>A0ABX9XBL1_9FLAO</name>
<keyword evidence="6 11" id="KW-0798">TonB box</keyword>
<evidence type="ECO:0000256" key="7">
    <source>
        <dbReference type="ARBA" id="ARBA00023136"/>
    </source>
</evidence>
<dbReference type="SUPFAM" id="SSF49464">
    <property type="entry name" value="Carboxypeptidase regulatory domain-like"/>
    <property type="match status" value="1"/>
</dbReference>
<gene>
    <name evidence="15" type="ORF">EGI15_02530</name>
</gene>
<dbReference type="PANTHER" id="PTHR30069:SF29">
    <property type="entry name" value="HEMOGLOBIN AND HEMOGLOBIN-HAPTOGLOBIN-BINDING PROTEIN 1-RELATED"/>
    <property type="match status" value="1"/>
</dbReference>
<evidence type="ECO:0000256" key="6">
    <source>
        <dbReference type="ARBA" id="ARBA00023077"/>
    </source>
</evidence>
<evidence type="ECO:0000256" key="11">
    <source>
        <dbReference type="RuleBase" id="RU003357"/>
    </source>
</evidence>
<dbReference type="Gene3D" id="2.40.170.20">
    <property type="entry name" value="TonB-dependent receptor, beta-barrel domain"/>
    <property type="match status" value="1"/>
</dbReference>
<keyword evidence="2 10" id="KW-0813">Transport</keyword>
<feature type="chain" id="PRO_5047074655" evidence="12">
    <location>
        <begin position="24"/>
        <end position="776"/>
    </location>
</feature>
<dbReference type="PROSITE" id="PS52016">
    <property type="entry name" value="TONB_DEPENDENT_REC_3"/>
    <property type="match status" value="1"/>
</dbReference>
<dbReference type="InterPro" id="IPR012910">
    <property type="entry name" value="Plug_dom"/>
</dbReference>
<evidence type="ECO:0000256" key="9">
    <source>
        <dbReference type="ARBA" id="ARBA00023237"/>
    </source>
</evidence>
<dbReference type="EMBL" id="RJTW01000003">
    <property type="protein sequence ID" value="ROH94757.1"/>
    <property type="molecule type" value="Genomic_DNA"/>
</dbReference>
<keyword evidence="3 10" id="KW-1134">Transmembrane beta strand</keyword>
<organism evidence="15 16">
    <name type="scientific">Chryseobacterium cucumeris</name>
    <dbReference type="NCBI Taxonomy" id="1813611"/>
    <lineage>
        <taxon>Bacteria</taxon>
        <taxon>Pseudomonadati</taxon>
        <taxon>Bacteroidota</taxon>
        <taxon>Flavobacteriia</taxon>
        <taxon>Flavobacteriales</taxon>
        <taxon>Weeksellaceae</taxon>
        <taxon>Chryseobacterium group</taxon>
        <taxon>Chryseobacterium</taxon>
    </lineage>
</organism>
<evidence type="ECO:0000259" key="13">
    <source>
        <dbReference type="Pfam" id="PF00593"/>
    </source>
</evidence>
<dbReference type="InterPro" id="IPR036942">
    <property type="entry name" value="Beta-barrel_TonB_sf"/>
</dbReference>
<evidence type="ECO:0000256" key="4">
    <source>
        <dbReference type="ARBA" id="ARBA00022692"/>
    </source>
</evidence>
<comment type="similarity">
    <text evidence="10 11">Belongs to the TonB-dependent receptor family.</text>
</comment>
<dbReference type="Gene3D" id="2.60.40.1120">
    <property type="entry name" value="Carboxypeptidase-like, regulatory domain"/>
    <property type="match status" value="1"/>
</dbReference>
<comment type="caution">
    <text evidence="15">The sequence shown here is derived from an EMBL/GenBank/DDBJ whole genome shotgun (WGS) entry which is preliminary data.</text>
</comment>
<dbReference type="Pfam" id="PF13715">
    <property type="entry name" value="CarbopepD_reg_2"/>
    <property type="match status" value="1"/>
</dbReference>
<evidence type="ECO:0000256" key="5">
    <source>
        <dbReference type="ARBA" id="ARBA00022729"/>
    </source>
</evidence>
<dbReference type="InterPro" id="IPR037066">
    <property type="entry name" value="Plug_dom_sf"/>
</dbReference>
<comment type="subcellular location">
    <subcellularLocation>
        <location evidence="1 10">Cell outer membrane</location>
        <topology evidence="1 10">Multi-pass membrane protein</topology>
    </subcellularLocation>
</comment>
<keyword evidence="4 10" id="KW-0812">Transmembrane</keyword>
<evidence type="ECO:0000256" key="10">
    <source>
        <dbReference type="PROSITE-ProRule" id="PRU01360"/>
    </source>
</evidence>
<dbReference type="Gene3D" id="2.170.130.10">
    <property type="entry name" value="TonB-dependent receptor, plug domain"/>
    <property type="match status" value="1"/>
</dbReference>
<evidence type="ECO:0000256" key="12">
    <source>
        <dbReference type="SAM" id="SignalP"/>
    </source>
</evidence>
<evidence type="ECO:0000256" key="8">
    <source>
        <dbReference type="ARBA" id="ARBA00023170"/>
    </source>
</evidence>
<keyword evidence="16" id="KW-1185">Reference proteome</keyword>
<keyword evidence="7 10" id="KW-0472">Membrane</keyword>
<dbReference type="Proteomes" id="UP000281899">
    <property type="component" value="Unassembled WGS sequence"/>
</dbReference>
<feature type="signal peptide" evidence="12">
    <location>
        <begin position="1"/>
        <end position="23"/>
    </location>
</feature>